<reference evidence="2" key="2">
    <citation type="journal article" date="2022" name="Hortic Res">
        <title>The genome of Dioscorea zingiberensis sheds light on the biosynthesis, origin and evolution of the medicinally important diosgenin saponins.</title>
        <authorList>
            <person name="Li Y."/>
            <person name="Tan C."/>
            <person name="Li Z."/>
            <person name="Guo J."/>
            <person name="Li S."/>
            <person name="Chen X."/>
            <person name="Wang C."/>
            <person name="Dai X."/>
            <person name="Yang H."/>
            <person name="Song W."/>
            <person name="Hou L."/>
            <person name="Xu J."/>
            <person name="Tong Z."/>
            <person name="Xu A."/>
            <person name="Yuan X."/>
            <person name="Wang W."/>
            <person name="Yang Q."/>
            <person name="Chen L."/>
            <person name="Sun Z."/>
            <person name="Wang K."/>
            <person name="Pan B."/>
            <person name="Chen J."/>
            <person name="Bao Y."/>
            <person name="Liu F."/>
            <person name="Qi X."/>
            <person name="Gang D.R."/>
            <person name="Wen J."/>
            <person name="Li J."/>
        </authorList>
    </citation>
    <scope>NUCLEOTIDE SEQUENCE</scope>
    <source>
        <strain evidence="2">Dzin_1.0</strain>
    </source>
</reference>
<keyword evidence="3" id="KW-1185">Reference proteome</keyword>
<dbReference type="Proteomes" id="UP001085076">
    <property type="component" value="Miscellaneous, Linkage group lg01"/>
</dbReference>
<comment type="caution">
    <text evidence="2">The sequence shown here is derived from an EMBL/GenBank/DDBJ whole genome shotgun (WGS) entry which is preliminary data.</text>
</comment>
<sequence>MGGDDFRQRNQRDGARHGDHRRNGDRGKEARHPATRREEGERPRVSWKRKAPSEPSPETPFRERRERSGSFAEGDPEHHFISAALDSDILAGRERMKTFSLITITERRGGAVDTSDITDVLSCLVDEHWQWEVKPLREGRFITAFPSAELARRTEAAGPLRVLRFTIELEPWTPDLWKTGRAEGATRWVIVKNMPMDCWNRDTVARLLKPAGDLVAVSNQSRTYGNDLKILLRVRRPRKCQHIFTVVWAQDNSAIFWRWTAANQRFHGRR</sequence>
<dbReference type="EMBL" id="JAGGNH010000001">
    <property type="protein sequence ID" value="KAJ0987977.1"/>
    <property type="molecule type" value="Genomic_DNA"/>
</dbReference>
<evidence type="ECO:0008006" key="4">
    <source>
        <dbReference type="Google" id="ProtNLM"/>
    </source>
</evidence>
<evidence type="ECO:0000313" key="3">
    <source>
        <dbReference type="Proteomes" id="UP001085076"/>
    </source>
</evidence>
<protein>
    <recommendedName>
        <fullName evidence="4">DUF4283 domain-containing protein</fullName>
    </recommendedName>
</protein>
<feature type="region of interest" description="Disordered" evidence="1">
    <location>
        <begin position="1"/>
        <end position="78"/>
    </location>
</feature>
<organism evidence="2 3">
    <name type="scientific">Dioscorea zingiberensis</name>
    <dbReference type="NCBI Taxonomy" id="325984"/>
    <lineage>
        <taxon>Eukaryota</taxon>
        <taxon>Viridiplantae</taxon>
        <taxon>Streptophyta</taxon>
        <taxon>Embryophyta</taxon>
        <taxon>Tracheophyta</taxon>
        <taxon>Spermatophyta</taxon>
        <taxon>Magnoliopsida</taxon>
        <taxon>Liliopsida</taxon>
        <taxon>Dioscoreales</taxon>
        <taxon>Dioscoreaceae</taxon>
        <taxon>Dioscorea</taxon>
    </lineage>
</organism>
<dbReference type="AlphaFoldDB" id="A0A9D5HTX5"/>
<evidence type="ECO:0000313" key="2">
    <source>
        <dbReference type="EMBL" id="KAJ0987977.1"/>
    </source>
</evidence>
<name>A0A9D5HTX5_9LILI</name>
<evidence type="ECO:0000256" key="1">
    <source>
        <dbReference type="SAM" id="MobiDB-lite"/>
    </source>
</evidence>
<gene>
    <name evidence="2" type="ORF">J5N97_006333</name>
</gene>
<reference evidence="2" key="1">
    <citation type="submission" date="2021-03" db="EMBL/GenBank/DDBJ databases">
        <authorList>
            <person name="Li Z."/>
            <person name="Yang C."/>
        </authorList>
    </citation>
    <scope>NUCLEOTIDE SEQUENCE</scope>
    <source>
        <strain evidence="2">Dzin_1.0</strain>
        <tissue evidence="2">Leaf</tissue>
    </source>
</reference>
<feature type="compositionally biased region" description="Basic and acidic residues" evidence="1">
    <location>
        <begin position="1"/>
        <end position="44"/>
    </location>
</feature>
<proteinExistence type="predicted"/>
<accession>A0A9D5HTX5</accession>